<gene>
    <name evidence="6" type="ORF">KL933_004928</name>
</gene>
<dbReference type="EMBL" id="JAHLUH010000018">
    <property type="protein sequence ID" value="KAG7724177.1"/>
    <property type="molecule type" value="Genomic_DNA"/>
</dbReference>
<evidence type="ECO:0000313" key="6">
    <source>
        <dbReference type="EMBL" id="KAG7724177.1"/>
    </source>
</evidence>
<dbReference type="AlphaFoldDB" id="A0AAN6D1R8"/>
<evidence type="ECO:0000313" key="7">
    <source>
        <dbReference type="Proteomes" id="UP000738402"/>
    </source>
</evidence>
<evidence type="ECO:0000256" key="3">
    <source>
        <dbReference type="ARBA" id="ARBA00022517"/>
    </source>
</evidence>
<reference evidence="6" key="1">
    <citation type="journal article" date="2021" name="G3 (Bethesda)">
        <title>Genomic diversity, chromosomal rearrangements, and interspecies hybridization in the ogataea polymorpha species complex.</title>
        <authorList>
            <person name="Hanson S.J."/>
            <person name="Cinneide E.O."/>
            <person name="Salzberg L.I."/>
            <person name="Wolfe K.H."/>
            <person name="McGowan J."/>
            <person name="Fitzpatrick D.A."/>
            <person name="Matlin K."/>
        </authorList>
    </citation>
    <scope>NUCLEOTIDE SEQUENCE</scope>
    <source>
        <strain evidence="6">83-405-1</strain>
    </source>
</reference>
<name>A0AAN6D1R8_9ASCO</name>
<protein>
    <recommendedName>
        <fullName evidence="5">Ribosome biogenesis regulatory protein</fullName>
    </recommendedName>
</protein>
<dbReference type="Pfam" id="PF04939">
    <property type="entry name" value="RRS1"/>
    <property type="match status" value="1"/>
</dbReference>
<keyword evidence="3 5" id="KW-0690">Ribosome biogenesis</keyword>
<comment type="subcellular location">
    <subcellularLocation>
        <location evidence="1 5">Nucleus</location>
    </subcellularLocation>
</comment>
<sequence length="210" mass="24171">MGDCRPVVTKIRLARLVIDPNYESSRASARMNYDLGNLAVFDPNPLDASKITNDKTKNDYLRDVTRDNVQLLINQVLSLPLKKTSDNSNGQNSTMTLIQLPDPTTQLPREKSIPKAKEPTKWELFAAKKGIKKKGKDGKLVYDERTGKWVNKWGYKGKNKEVESDWLVELDDKNVGTENELIDPRTLSRMERKKLVKKNELQMKRNREKK</sequence>
<proteinExistence type="inferred from homology"/>
<keyword evidence="4 5" id="KW-0539">Nucleus</keyword>
<evidence type="ECO:0000256" key="2">
    <source>
        <dbReference type="ARBA" id="ARBA00010077"/>
    </source>
</evidence>
<comment type="function">
    <text evidence="5">Involved in ribosomal large subunit assembly.</text>
</comment>
<comment type="similarity">
    <text evidence="2 5">Belongs to the RRS1 family.</text>
</comment>
<accession>A0AAN6D1R8</accession>
<evidence type="ECO:0000256" key="4">
    <source>
        <dbReference type="ARBA" id="ARBA00023242"/>
    </source>
</evidence>
<comment type="caution">
    <text evidence="6">The sequence shown here is derived from an EMBL/GenBank/DDBJ whole genome shotgun (WGS) entry which is preliminary data.</text>
</comment>
<dbReference type="GO" id="GO:0042254">
    <property type="term" value="P:ribosome biogenesis"/>
    <property type="evidence" value="ECO:0007669"/>
    <property type="project" value="UniProtKB-KW"/>
</dbReference>
<dbReference type="Proteomes" id="UP000738402">
    <property type="component" value="Unassembled WGS sequence"/>
</dbReference>
<evidence type="ECO:0000256" key="1">
    <source>
        <dbReference type="ARBA" id="ARBA00004123"/>
    </source>
</evidence>
<dbReference type="InterPro" id="IPR007023">
    <property type="entry name" value="Ribosom_reg"/>
</dbReference>
<organism evidence="6 7">
    <name type="scientific">Ogataea haglerorum</name>
    <dbReference type="NCBI Taxonomy" id="1937702"/>
    <lineage>
        <taxon>Eukaryota</taxon>
        <taxon>Fungi</taxon>
        <taxon>Dikarya</taxon>
        <taxon>Ascomycota</taxon>
        <taxon>Saccharomycotina</taxon>
        <taxon>Pichiomycetes</taxon>
        <taxon>Pichiales</taxon>
        <taxon>Pichiaceae</taxon>
        <taxon>Ogataea</taxon>
    </lineage>
</organism>
<evidence type="ECO:0000256" key="5">
    <source>
        <dbReference type="RuleBase" id="RU364132"/>
    </source>
</evidence>
<dbReference type="GO" id="GO:0005634">
    <property type="term" value="C:nucleus"/>
    <property type="evidence" value="ECO:0007669"/>
    <property type="project" value="UniProtKB-SubCell"/>
</dbReference>